<dbReference type="AlphaFoldDB" id="A0A1D2L770"/>
<evidence type="ECO:0000256" key="5">
    <source>
        <dbReference type="SAM" id="Phobius"/>
    </source>
</evidence>
<dbReference type="InterPro" id="IPR032808">
    <property type="entry name" value="DoxX"/>
</dbReference>
<organism evidence="6 7">
    <name type="scientific">Brochothrix thermosphacta</name>
    <name type="common">Microbacterium thermosphactum</name>
    <dbReference type="NCBI Taxonomy" id="2756"/>
    <lineage>
        <taxon>Bacteria</taxon>
        <taxon>Bacillati</taxon>
        <taxon>Bacillota</taxon>
        <taxon>Bacilli</taxon>
        <taxon>Bacillales</taxon>
        <taxon>Listeriaceae</taxon>
        <taxon>Brochothrix</taxon>
    </lineage>
</organism>
<dbReference type="PANTHER" id="PTHR39157">
    <property type="entry name" value="INTEGRAL MEMBRANE PROTEIN-RELATED"/>
    <property type="match status" value="1"/>
</dbReference>
<comment type="subcellular location">
    <subcellularLocation>
        <location evidence="1">Membrane</location>
        <topology evidence="1">Multi-pass membrane protein</topology>
    </subcellularLocation>
</comment>
<keyword evidence="4 5" id="KW-0472">Membrane</keyword>
<evidence type="ECO:0000313" key="7">
    <source>
        <dbReference type="Proteomes" id="UP000243591"/>
    </source>
</evidence>
<dbReference type="GO" id="GO:0016020">
    <property type="term" value="C:membrane"/>
    <property type="evidence" value="ECO:0007669"/>
    <property type="project" value="UniProtKB-SubCell"/>
</dbReference>
<name>A0A1D2L770_BROTH</name>
<gene>
    <name evidence="6" type="ORF">CNY62_01515</name>
</gene>
<sequence>MYNWLRSSKIAMPILTVLRVYLGVQWFTSGFHKIFGDTPFDAGGFIGNIVKNPVVGPEGNQLYPAYTWFMETFAVGNSQFFSFLVMWGELLIGLGLIVGLFTSTAAFFGIVMNFLFLFGGTVSVNPLYLILGLLVLVGGRNSGTIGLDFYFRKYVSPKLFKQRQHR</sequence>
<accession>A0A1D2L770</accession>
<dbReference type="KEGG" id="bths:CNY62_01515"/>
<dbReference type="RefSeq" id="WP_069125276.1">
    <property type="nucleotide sequence ID" value="NZ_CP023483.1"/>
</dbReference>
<protein>
    <submittedName>
        <fullName evidence="6">DoxX family protein</fullName>
    </submittedName>
</protein>
<dbReference type="Pfam" id="PF07681">
    <property type="entry name" value="DoxX"/>
    <property type="match status" value="1"/>
</dbReference>
<feature type="transmembrane region" description="Helical" evidence="5">
    <location>
        <begin position="128"/>
        <end position="151"/>
    </location>
</feature>
<evidence type="ECO:0000313" key="6">
    <source>
        <dbReference type="EMBL" id="ATF25164.1"/>
    </source>
</evidence>
<keyword evidence="2 5" id="KW-0812">Transmembrane</keyword>
<evidence type="ECO:0000256" key="1">
    <source>
        <dbReference type="ARBA" id="ARBA00004141"/>
    </source>
</evidence>
<keyword evidence="3 5" id="KW-1133">Transmembrane helix</keyword>
<feature type="transmembrane region" description="Helical" evidence="5">
    <location>
        <begin position="90"/>
        <end position="116"/>
    </location>
</feature>
<reference evidence="6 7" key="1">
    <citation type="submission" date="2017-09" db="EMBL/GenBank/DDBJ databases">
        <title>Complete Genome Sequences of Two Strains of the Meat Spoilage Bacterium Brochothrix thermosphacta Isolated from Ground Chicken.</title>
        <authorList>
            <person name="Paoli G.C."/>
            <person name="Wijey C."/>
            <person name="Chen C.-Y."/>
            <person name="Nguyen L."/>
            <person name="Yan X."/>
            <person name="Irwin P.L."/>
        </authorList>
    </citation>
    <scope>NUCLEOTIDE SEQUENCE [LARGE SCALE GENOMIC DNA]</scope>
    <source>
        <strain evidence="6 7">BI</strain>
    </source>
</reference>
<dbReference type="EMBL" id="CP023483">
    <property type="protein sequence ID" value="ATF25164.1"/>
    <property type="molecule type" value="Genomic_DNA"/>
</dbReference>
<dbReference type="Proteomes" id="UP000243591">
    <property type="component" value="Chromosome"/>
</dbReference>
<evidence type="ECO:0000256" key="3">
    <source>
        <dbReference type="ARBA" id="ARBA00022989"/>
    </source>
</evidence>
<keyword evidence="7" id="KW-1185">Reference proteome</keyword>
<evidence type="ECO:0000256" key="4">
    <source>
        <dbReference type="ARBA" id="ARBA00023136"/>
    </source>
</evidence>
<dbReference type="PANTHER" id="PTHR39157:SF1">
    <property type="entry name" value="DOXX FAMILY PROTEIN"/>
    <property type="match status" value="1"/>
</dbReference>
<dbReference type="OrthoDB" id="26941at2"/>
<proteinExistence type="predicted"/>
<evidence type="ECO:0000256" key="2">
    <source>
        <dbReference type="ARBA" id="ARBA00022692"/>
    </source>
</evidence>
<dbReference type="STRING" id="2756.BFR44_02060"/>